<dbReference type="VEuPathDB" id="TriTrypDB:Tc_MARK_5046"/>
<protein>
    <submittedName>
        <fullName evidence="3">Uncharacterized protein</fullName>
    </submittedName>
</protein>
<feature type="compositionally biased region" description="Low complexity" evidence="2">
    <location>
        <begin position="302"/>
        <end position="313"/>
    </location>
</feature>
<dbReference type="VEuPathDB" id="TriTrypDB:Tc_MARK_5045"/>
<feature type="compositionally biased region" description="Low complexity" evidence="2">
    <location>
        <begin position="1750"/>
        <end position="1765"/>
    </location>
</feature>
<dbReference type="VEuPathDB" id="TriTrypDB:TcG_06071"/>
<dbReference type="VEuPathDB" id="TriTrypDB:BCY84_13516"/>
<evidence type="ECO:0000313" key="3">
    <source>
        <dbReference type="EMBL" id="PWV17011.1"/>
    </source>
</evidence>
<dbReference type="Proteomes" id="UP000246078">
    <property type="component" value="Unassembled WGS sequence"/>
</dbReference>
<organism evidence="3 4">
    <name type="scientific">Trypanosoma cruzi</name>
    <dbReference type="NCBI Taxonomy" id="5693"/>
    <lineage>
        <taxon>Eukaryota</taxon>
        <taxon>Discoba</taxon>
        <taxon>Euglenozoa</taxon>
        <taxon>Kinetoplastea</taxon>
        <taxon>Metakinetoplastina</taxon>
        <taxon>Trypanosomatida</taxon>
        <taxon>Trypanosomatidae</taxon>
        <taxon>Trypanosoma</taxon>
        <taxon>Schizotrypanum</taxon>
    </lineage>
</organism>
<evidence type="ECO:0000256" key="1">
    <source>
        <dbReference type="SAM" id="Coils"/>
    </source>
</evidence>
<dbReference type="VEuPathDB" id="TriTrypDB:TCDM_03930"/>
<dbReference type="VEuPathDB" id="TriTrypDB:TcCL_NonESM05378"/>
<feature type="region of interest" description="Disordered" evidence="2">
    <location>
        <begin position="277"/>
        <end position="328"/>
    </location>
</feature>
<evidence type="ECO:0000313" key="4">
    <source>
        <dbReference type="Proteomes" id="UP000246078"/>
    </source>
</evidence>
<dbReference type="VEuPathDB" id="TriTrypDB:TcCLB.510421.170"/>
<proteinExistence type="predicted"/>
<dbReference type="GO" id="GO:1990072">
    <property type="term" value="C:TRAPPIII protein complex"/>
    <property type="evidence" value="ECO:0007669"/>
    <property type="project" value="TreeGrafter"/>
</dbReference>
<dbReference type="VEuPathDB" id="TriTrypDB:C4B63_11g87"/>
<feature type="region of interest" description="Disordered" evidence="2">
    <location>
        <begin position="1671"/>
        <end position="1690"/>
    </location>
</feature>
<feature type="coiled-coil region" evidence="1">
    <location>
        <begin position="1604"/>
        <end position="1631"/>
    </location>
</feature>
<dbReference type="InterPro" id="IPR024420">
    <property type="entry name" value="TRAPP_III_complex_Trs85"/>
</dbReference>
<dbReference type="PANTHER" id="PTHR12975">
    <property type="entry name" value="TRANSPORT PROTEIN TRAPP"/>
    <property type="match status" value="1"/>
</dbReference>
<dbReference type="VEuPathDB" id="TriTrypDB:C3747_20g96"/>
<dbReference type="EMBL" id="PRFC01000020">
    <property type="protein sequence ID" value="PWV17011.1"/>
    <property type="molecule type" value="Genomic_DNA"/>
</dbReference>
<feature type="compositionally biased region" description="Polar residues" evidence="2">
    <location>
        <begin position="284"/>
        <end position="294"/>
    </location>
</feature>
<dbReference type="VEuPathDB" id="TriTrypDB:ECC02_002264"/>
<dbReference type="VEuPathDB" id="TriTrypDB:TcBrA4_0082790"/>
<gene>
    <name evidence="3" type="ORF">C3747_20g96</name>
</gene>
<dbReference type="Pfam" id="PF12739">
    <property type="entry name" value="TRAPPC-Trs85"/>
    <property type="match status" value="1"/>
</dbReference>
<dbReference type="VEuPathDB" id="TriTrypDB:C4B63_11g89"/>
<comment type="caution">
    <text evidence="3">The sequence shown here is derived from an EMBL/GenBank/DDBJ whole genome shotgun (WGS) entry which is preliminary data.</text>
</comment>
<keyword evidence="1" id="KW-0175">Coiled coil</keyword>
<name>A0A2V2X8C6_TRYCR</name>
<dbReference type="VEuPathDB" id="TriTrypDB:TCDM_03929"/>
<dbReference type="PANTHER" id="PTHR12975:SF6">
    <property type="entry name" value="TRAFFICKING PROTEIN PARTICLE COMPLEX SUBUNIT 8"/>
    <property type="match status" value="1"/>
</dbReference>
<evidence type="ECO:0000256" key="2">
    <source>
        <dbReference type="SAM" id="MobiDB-lite"/>
    </source>
</evidence>
<reference evidence="3 4" key="1">
    <citation type="journal article" date="2018" name="Microb. Genom.">
        <title>Expanding an expanded genome: long-read sequencing of Trypanosoma cruzi.</title>
        <authorList>
            <person name="Berna L."/>
            <person name="Rodriguez M."/>
            <person name="Chiribao M.L."/>
            <person name="Parodi-Talice A."/>
            <person name="Pita S."/>
            <person name="Rijo G."/>
            <person name="Alvarez-Valin F."/>
            <person name="Robello C."/>
        </authorList>
    </citation>
    <scope>NUCLEOTIDE SEQUENCE [LARGE SCALE GENOMIC DNA]</scope>
    <source>
        <strain evidence="3 4">TCC</strain>
    </source>
</reference>
<dbReference type="VEuPathDB" id="TriTrypDB:C4B63_11g88"/>
<dbReference type="VEuPathDB" id="TriTrypDB:TCSYLVIO_006344"/>
<feature type="compositionally biased region" description="Polar residues" evidence="2">
    <location>
        <begin position="1772"/>
        <end position="1788"/>
    </location>
</feature>
<feature type="region of interest" description="Disordered" evidence="2">
    <location>
        <begin position="1732"/>
        <end position="1788"/>
    </location>
</feature>
<accession>A0A2V2X8C6</accession>
<sequence length="1788" mass="196995">MEFKQWVENRYRHPVVLVFASPMTEQACRRNGMDLVQMLRPFSVHPTELFAHIGDRADTVQVRKFGVRFTRLECVREVEALQSARYFRHLLRDHVAMELAYGEQLDRAMSSLLKENGGVVEEPRLSAQVASQLLERSHPAWYSQFIRDYAYVVRCSHFDTIDHPVGCIYAASTCEAGGIDGIMREFREQQKQPADTRRNMPCMDDELHSYFLLVHDITEGPPIEEVRRMLAAVKAQYGHAHCAVVKINSVVNPQDVKNMDPSPWIDANRLALDVPSRSAVHLAQPSQQTNQMSSPGDGVVRGNNNNNNSSSSSSGGGGCGGEQKPVSGSSNATVNVVFTAENSSYPNIENSSSTPASLHFPRVHTMFGKWPNGTAKITGCHMSPEDVEGLRDVVTYYLSRCLFNFLERKLRVLVLTINEKRTTTFGKVAAWFRNKDEVKPKTDSWVASHDGSPTKYLAGSLEMQMRRAADILLALADYDSAISYYRMCRNELLSTVSLREFNKPLIAACQEGIGVCEFLQGRLPLPSLAPWVTGGTSSKNSGDCRLEVAQNDYVECRVHTYAFRLSLMLYEYSRTRSPPALDRAAASLIHVQRVGIAYRNKLYSAILHELLASVSVFLNPPQPAGMTIPALLPNNFLLRSHVRQYARQMIIAGSAYLDDNLIENALRCYLRALRVCGGVGRRGSWQLIFEHIHTLLAHMYRKIGNQIRGMVMASIAVSMATPMYSNLRTGLRNFDSFWSRQRQVMENLGYKLCPHMVAPCILPESIRVSTNAFHCDEVTRQESQVVSDELAEVEWHKMEDKLRQHYTGYASSSPRHQLNFREEIGKTQRDNAVVCMRRYSMHLTEPLEITVTLRNPIGGPLTAEKLCLLYVAKQKPDQLWKSASSQTVELQAAASKSVTISFSPSEEGTYVIIGFCWTLLGLEGYYYFATETYKASDDGGSDNRIGAFEYAVEHPVPNVNSPANMEIVVAPPQAWITARLDPELPPFMRDGEYCQTTLVLTNGSSYRTARSITLQRSPKNAHVVWMEPFGLERNIDAEATFVLEQELAPKTSLTLPMTVQAHHSQDSSSRCKNNVFFLVGYISGTAKEEDALPSSSSSSFLASLRFHRFFRRVVVKSAILLSSMVLPPANVTMATAALITASNVSEAREPPVRVSRVMVIHRPRWRVVPTSLGNLLAENALDCILSSGGALCVPLSVVSETPSSKTTHTDATVVHSRKLIEEVCIPLSSTLAATSRRIMVEENIGAGVVDSEMNSYFMRCSFRGPGTIGEVKVSEGLPFYLDKAGAAGKSAGSDEGAAQKQEEQIYHPHHQQPQRHSAMVVPVVEPFTPICVAVVWAVEERGRMYSGQMFHFVDPVCFLSSCEFSVGEAHDRLQEHLCDSMIKDRTLHPHHGAMFYHVEVPHTVETTADSPDVAIIPVTVHCRSLAAHPLLVTVKTTTPGSPDALPSPMLSPVPLTFVGKTSVGFLLLPHETHLLNFTACAFAPGVAECNHFQVSAVALKPPQGETCGSWRTGTSQSALMKLLGENTSCLGRNPSMTAGVRGGEINVSGGDGNKCVSSGGKDHLGGVGDLVRDGVQTVILGHGMAAITRVLFVPLSAETRRVAAEAVAARARAYQEDAKIYEKQYREFEHRRALLNFSSGTTLQKADDLLVLYPPRARKLVERTQDTPHGATIAASIGSVGQPDPSPWHGDREILKGIVGSTSAVMLEAVGTTSSLVPDEVVEVVADVEGQENQEGLQNVAVPSEDTSKSGTDLSCSSTTSTDMSVEPAAEQNPNTSSEEVYHTMQQQ</sequence>